<evidence type="ECO:0000313" key="2">
    <source>
        <dbReference type="Proteomes" id="UP000247480"/>
    </source>
</evidence>
<protein>
    <submittedName>
        <fullName evidence="1">Uncharacterized protein</fullName>
    </submittedName>
</protein>
<name>A0A2V0QG99_PSESF</name>
<evidence type="ECO:0000313" key="1">
    <source>
        <dbReference type="EMBL" id="GBH11914.1"/>
    </source>
</evidence>
<sequence length="101" mass="11362">MRIIGSRSGCATGYALIEFLITLQSFLLHTLDVILLDLDNTAQTRDFVLHLLQLHEQLTLCRGRGRNPSPGIGAGRAITRWRITAAARARIVIDHRCRTQR</sequence>
<accession>A0A2V0QG99</accession>
<proteinExistence type="predicted"/>
<reference evidence="1 2" key="1">
    <citation type="submission" date="2018-04" db="EMBL/GenBank/DDBJ databases">
        <title>Draft genome sequence of Pseudomonas syringae pv. actinidiae biovar 1 strains isolated from kiwifruit in Kagawa prefecture.</title>
        <authorList>
            <person name="Tabuchi M."/>
            <person name="Saito M."/>
            <person name="Fujiwara S."/>
            <person name="Sasa N."/>
            <person name="Akimitsu K."/>
            <person name="Gomi K."/>
            <person name="Konishi-Sugita S."/>
            <person name="Hamano K."/>
            <person name="Kataoka I."/>
        </authorList>
    </citation>
    <scope>NUCLEOTIDE SEQUENCE [LARGE SCALE GENOMIC DNA]</scope>
    <source>
        <strain evidence="1 2">MAFF212206</strain>
    </source>
</reference>
<organism evidence="1 2">
    <name type="scientific">Pseudomonas syringae pv. actinidiae</name>
    <dbReference type="NCBI Taxonomy" id="103796"/>
    <lineage>
        <taxon>Bacteria</taxon>
        <taxon>Pseudomonadati</taxon>
        <taxon>Pseudomonadota</taxon>
        <taxon>Gammaproteobacteria</taxon>
        <taxon>Pseudomonadales</taxon>
        <taxon>Pseudomonadaceae</taxon>
        <taxon>Pseudomonas</taxon>
        <taxon>Pseudomonas syringae</taxon>
    </lineage>
</organism>
<dbReference type="AlphaFoldDB" id="A0A2V0QG99"/>
<gene>
    <name evidence="1" type="ORF">KPSA1_05373</name>
</gene>
<comment type="caution">
    <text evidence="1">The sequence shown here is derived from an EMBL/GenBank/DDBJ whole genome shotgun (WGS) entry which is preliminary data.</text>
</comment>
<dbReference type="EMBL" id="BGJZ01000284">
    <property type="protein sequence ID" value="GBH11914.1"/>
    <property type="molecule type" value="Genomic_DNA"/>
</dbReference>
<dbReference type="Proteomes" id="UP000247480">
    <property type="component" value="Unassembled WGS sequence"/>
</dbReference>